<dbReference type="AlphaFoldDB" id="A0A8S9X243"/>
<organism evidence="2 3">
    <name type="scientific">Apolygus lucorum</name>
    <name type="common">Small green plant bug</name>
    <name type="synonym">Lygocoris lucorum</name>
    <dbReference type="NCBI Taxonomy" id="248454"/>
    <lineage>
        <taxon>Eukaryota</taxon>
        <taxon>Metazoa</taxon>
        <taxon>Ecdysozoa</taxon>
        <taxon>Arthropoda</taxon>
        <taxon>Hexapoda</taxon>
        <taxon>Insecta</taxon>
        <taxon>Pterygota</taxon>
        <taxon>Neoptera</taxon>
        <taxon>Paraneoptera</taxon>
        <taxon>Hemiptera</taxon>
        <taxon>Heteroptera</taxon>
        <taxon>Panheteroptera</taxon>
        <taxon>Cimicomorpha</taxon>
        <taxon>Miridae</taxon>
        <taxon>Mirini</taxon>
        <taxon>Apolygus</taxon>
    </lineage>
</organism>
<reference evidence="2" key="1">
    <citation type="journal article" date="2021" name="Mol. Ecol. Resour.">
        <title>Apolygus lucorum genome provides insights into omnivorousness and mesophyll feeding.</title>
        <authorList>
            <person name="Liu Y."/>
            <person name="Liu H."/>
            <person name="Wang H."/>
            <person name="Huang T."/>
            <person name="Liu B."/>
            <person name="Yang B."/>
            <person name="Yin L."/>
            <person name="Li B."/>
            <person name="Zhang Y."/>
            <person name="Zhang S."/>
            <person name="Jiang F."/>
            <person name="Zhang X."/>
            <person name="Ren Y."/>
            <person name="Wang B."/>
            <person name="Wang S."/>
            <person name="Lu Y."/>
            <person name="Wu K."/>
            <person name="Fan W."/>
            <person name="Wang G."/>
        </authorList>
    </citation>
    <scope>NUCLEOTIDE SEQUENCE</scope>
    <source>
        <strain evidence="2">12Hb</strain>
    </source>
</reference>
<feature type="region of interest" description="Disordered" evidence="1">
    <location>
        <begin position="389"/>
        <end position="420"/>
    </location>
</feature>
<sequence>MKNVGPLKSIFLGGEEYRRWYKSKHGVVTWRCKMYNNAPLRCNARLYTDSGFNILKERSFYIHNHGSEGKEKSPSPTTFSQDFLSLSQPSILDENEQNLRDVTHPEQTKPTDRDSMHSSNLDGNSSPSKCALGYGRNVKLRYRGYLFIKRYQLRNGLFRWSCVKSKCSASIYTDSALNLTKSFCRFTHTHKPPPRNDSGIEIQSPLQIADNRDNQGGGSYSSVVRRVSVVLKKVKVPYYFENNSESVEIGGEARQQIGKEDSLRYMTKITETPRRRGRGRGGYRGRGIRRRRGFQKGDCQRNTTDIAIKDVFSLPHELRQPLTTDESVPERALVRSTSAEIMHDRAIPSAHGLAETTQQEGDKPCLVALPLQIKRQKKLKRGRKPGVNYRKLAKCPGLPPQETVRRSPEDTVAPDSSAYFRHPGVLEDPLRTVPSEAFNLDELQHQEVVLVPSPEPTPEKTLTRRSRKSLIGKRRRKKGEGVAYLRWLRKNYREKPTRRSMRFSVKSEKIDFTYEQLQRIQCGEVIDIDSDNESTTVNQLNENSALKISNLTSEGGPSSSSSRVVLDDERICPSNITATQTVYEAPCVQVVQQSGLPGSSSDYQTDSNDQTVASAATHSVFYEPFVSVVHHTGESLNCQPSISDQMDAHNSNVKESYTSFAPILQPTGEFPTFGNTPVNCEHPYAHMCPPNEFSCTSAVHNSHSPVDFKDVMLLDTPLSPDSVIDTIVLSD</sequence>
<name>A0A8S9X243_APOLU</name>
<feature type="compositionally biased region" description="Basic and acidic residues" evidence="1">
    <location>
        <begin position="97"/>
        <end position="116"/>
    </location>
</feature>
<dbReference type="Gene3D" id="2.20.25.240">
    <property type="match status" value="2"/>
</dbReference>
<evidence type="ECO:0000313" key="2">
    <source>
        <dbReference type="EMBL" id="KAF6203013.1"/>
    </source>
</evidence>
<protein>
    <recommendedName>
        <fullName evidence="4">FLYWCH-type domain-containing protein</fullName>
    </recommendedName>
</protein>
<evidence type="ECO:0000313" key="3">
    <source>
        <dbReference type="Proteomes" id="UP000466442"/>
    </source>
</evidence>
<keyword evidence="3" id="KW-1185">Reference proteome</keyword>
<comment type="caution">
    <text evidence="2">The sequence shown here is derived from an EMBL/GenBank/DDBJ whole genome shotgun (WGS) entry which is preliminary data.</text>
</comment>
<evidence type="ECO:0008006" key="4">
    <source>
        <dbReference type="Google" id="ProtNLM"/>
    </source>
</evidence>
<feature type="region of interest" description="Disordered" evidence="1">
    <location>
        <begin position="95"/>
        <end position="125"/>
    </location>
</feature>
<gene>
    <name evidence="2" type="ORF">GE061_003425</name>
</gene>
<dbReference type="EMBL" id="WIXP02000011">
    <property type="protein sequence ID" value="KAF6203013.1"/>
    <property type="molecule type" value="Genomic_DNA"/>
</dbReference>
<accession>A0A8S9X243</accession>
<dbReference type="Proteomes" id="UP000466442">
    <property type="component" value="Unassembled WGS sequence"/>
</dbReference>
<evidence type="ECO:0000256" key="1">
    <source>
        <dbReference type="SAM" id="MobiDB-lite"/>
    </source>
</evidence>
<proteinExistence type="predicted"/>